<protein>
    <submittedName>
        <fullName evidence="3">DUF1311 domain-containing protein</fullName>
    </submittedName>
</protein>
<evidence type="ECO:0000313" key="3">
    <source>
        <dbReference type="EMBL" id="MDL5057838.1"/>
    </source>
</evidence>
<organism evidence="3 4">
    <name type="scientific">Geitlerinema calcuttense NRMC-F 0142</name>
    <dbReference type="NCBI Taxonomy" id="2922238"/>
    <lineage>
        <taxon>Bacteria</taxon>
        <taxon>Bacillati</taxon>
        <taxon>Cyanobacteriota</taxon>
        <taxon>Cyanophyceae</taxon>
        <taxon>Geitlerinematales</taxon>
        <taxon>Geitlerinemataceae</taxon>
        <taxon>Geitlerinema</taxon>
    </lineage>
</organism>
<evidence type="ECO:0000313" key="4">
    <source>
        <dbReference type="Proteomes" id="UP001230986"/>
    </source>
</evidence>
<accession>A0ABT7M0Q2</accession>
<dbReference type="Pfam" id="PF07007">
    <property type="entry name" value="LprI"/>
    <property type="match status" value="1"/>
</dbReference>
<name>A0ABT7M0Q2_9CYAN</name>
<feature type="signal peptide" evidence="1">
    <location>
        <begin position="1"/>
        <end position="19"/>
    </location>
</feature>
<reference evidence="3 4" key="1">
    <citation type="submission" date="2023-06" db="EMBL/GenBank/DDBJ databases">
        <title>Whole genome sequence of Oscillatoria calcuttensis NRMC-F 0142.</title>
        <authorList>
            <person name="Shakena Fathima T."/>
            <person name="Muralitharan G."/>
            <person name="Thajuddin N."/>
        </authorList>
    </citation>
    <scope>NUCLEOTIDE SEQUENCE [LARGE SCALE GENOMIC DNA]</scope>
    <source>
        <strain evidence="3 4">NRMC-F 0142</strain>
    </source>
</reference>
<proteinExistence type="predicted"/>
<comment type="caution">
    <text evidence="3">The sequence shown here is derived from an EMBL/GenBank/DDBJ whole genome shotgun (WGS) entry which is preliminary data.</text>
</comment>
<feature type="domain" description="Lysozyme inhibitor LprI-like N-terminal" evidence="2">
    <location>
        <begin position="23"/>
        <end position="119"/>
    </location>
</feature>
<gene>
    <name evidence="3" type="ORF">QQ055_10290</name>
</gene>
<dbReference type="EMBL" id="JASVEJ010000039">
    <property type="protein sequence ID" value="MDL5057838.1"/>
    <property type="molecule type" value="Genomic_DNA"/>
</dbReference>
<feature type="chain" id="PRO_5045804368" evidence="1">
    <location>
        <begin position="20"/>
        <end position="151"/>
    </location>
</feature>
<evidence type="ECO:0000256" key="1">
    <source>
        <dbReference type="SAM" id="SignalP"/>
    </source>
</evidence>
<evidence type="ECO:0000259" key="2">
    <source>
        <dbReference type="Pfam" id="PF07007"/>
    </source>
</evidence>
<dbReference type="Gene3D" id="1.20.1270.180">
    <property type="match status" value="1"/>
</dbReference>
<sequence>MRLFLLTVFLCGLTCPVFSPLRAQSQMELNQTAADSLAAAEKEMGDTLQKIVTIYSDEKLFLEKLVGSQKAWETYCKSQMDALFPLEKGRDPSQEYGSSYPMAHDLEKEKLVRERIARLKVWLDGVEEGDIGAGSVYSKDMIRELQSGGAK</sequence>
<keyword evidence="1" id="KW-0732">Signal</keyword>
<keyword evidence="4" id="KW-1185">Reference proteome</keyword>
<dbReference type="Proteomes" id="UP001230986">
    <property type="component" value="Unassembled WGS sequence"/>
</dbReference>
<dbReference type="RefSeq" id="WP_284478349.1">
    <property type="nucleotide sequence ID" value="NZ_JASVEJ010000039.1"/>
</dbReference>
<dbReference type="InterPro" id="IPR009739">
    <property type="entry name" value="LprI-like_N"/>
</dbReference>